<dbReference type="SUPFAM" id="SSF57756">
    <property type="entry name" value="Retrovirus zinc finger-like domains"/>
    <property type="match status" value="1"/>
</dbReference>
<dbReference type="InterPro" id="IPR036875">
    <property type="entry name" value="Znf_CCHC_sf"/>
</dbReference>
<protein>
    <recommendedName>
        <fullName evidence="4">CCHC-type domain-containing protein</fullName>
    </recommendedName>
</protein>
<dbReference type="Gene3D" id="4.10.60.10">
    <property type="entry name" value="Zinc finger, CCHC-type"/>
    <property type="match status" value="1"/>
</dbReference>
<keyword evidence="2" id="KW-0863">Zinc-finger</keyword>
<gene>
    <name evidence="5" type="ORF">Moror_2156</name>
</gene>
<evidence type="ECO:0000313" key="6">
    <source>
        <dbReference type="Proteomes" id="UP000017559"/>
    </source>
</evidence>
<feature type="compositionally biased region" description="Basic and acidic residues" evidence="3">
    <location>
        <begin position="53"/>
        <end position="63"/>
    </location>
</feature>
<dbReference type="KEGG" id="mrr:Moror_2156"/>
<dbReference type="GO" id="GO:0008270">
    <property type="term" value="F:zinc ion binding"/>
    <property type="evidence" value="ECO:0007669"/>
    <property type="project" value="UniProtKB-KW"/>
</dbReference>
<dbReference type="InterPro" id="IPR032567">
    <property type="entry name" value="RTL1-rel"/>
</dbReference>
<dbReference type="EMBL" id="AWSO01001475">
    <property type="protein sequence ID" value="ESK83671.1"/>
    <property type="molecule type" value="Genomic_DNA"/>
</dbReference>
<evidence type="ECO:0000256" key="3">
    <source>
        <dbReference type="SAM" id="MobiDB-lite"/>
    </source>
</evidence>
<feature type="compositionally biased region" description="Polar residues" evidence="3">
    <location>
        <begin position="9"/>
        <end position="31"/>
    </location>
</feature>
<dbReference type="PANTHER" id="PTHR15503:SF22">
    <property type="entry name" value="TRANSPOSON TY3-I GAG POLYPROTEIN"/>
    <property type="match status" value="1"/>
</dbReference>
<dbReference type="PROSITE" id="PS50158">
    <property type="entry name" value="ZF_CCHC"/>
    <property type="match status" value="1"/>
</dbReference>
<evidence type="ECO:0000259" key="4">
    <source>
        <dbReference type="PROSITE" id="PS50158"/>
    </source>
</evidence>
<dbReference type="PANTHER" id="PTHR15503">
    <property type="entry name" value="LDOC1 RELATED"/>
    <property type="match status" value="1"/>
</dbReference>
<organism evidence="5 6">
    <name type="scientific">Moniliophthora roreri (strain MCA 2997)</name>
    <name type="common">Cocoa frosty pod rot fungus</name>
    <name type="synonym">Crinipellis roreri</name>
    <dbReference type="NCBI Taxonomy" id="1381753"/>
    <lineage>
        <taxon>Eukaryota</taxon>
        <taxon>Fungi</taxon>
        <taxon>Dikarya</taxon>
        <taxon>Basidiomycota</taxon>
        <taxon>Agaricomycotina</taxon>
        <taxon>Agaricomycetes</taxon>
        <taxon>Agaricomycetidae</taxon>
        <taxon>Agaricales</taxon>
        <taxon>Marasmiineae</taxon>
        <taxon>Marasmiaceae</taxon>
        <taxon>Moniliophthora</taxon>
    </lineage>
</organism>
<keyword evidence="2" id="KW-0862">Zinc</keyword>
<feature type="region of interest" description="Disordered" evidence="3">
    <location>
        <begin position="302"/>
        <end position="322"/>
    </location>
</feature>
<feature type="domain" description="CCHC-type" evidence="4">
    <location>
        <begin position="289"/>
        <end position="304"/>
    </location>
</feature>
<reference evidence="5 6" key="1">
    <citation type="journal article" date="2014" name="BMC Genomics">
        <title>Genome and secretome analysis of the hemibiotrophic fungal pathogen, Moniliophthora roreri, which causes frosty pod rot disease of cacao: mechanisms of the biotrophic and necrotrophic phases.</title>
        <authorList>
            <person name="Meinhardt L.W."/>
            <person name="Costa G.G.L."/>
            <person name="Thomazella D.P.T."/>
            <person name="Teixeira P.J.P.L."/>
            <person name="Carazzolle M.F."/>
            <person name="Schuster S.C."/>
            <person name="Carlson J.E."/>
            <person name="Guiltinan M.J."/>
            <person name="Mieczkowski P."/>
            <person name="Farmer A."/>
            <person name="Ramaraj T."/>
            <person name="Crozier J."/>
            <person name="Davis R.E."/>
            <person name="Shao J."/>
            <person name="Melnick R.L."/>
            <person name="Pereira G.A.G."/>
            <person name="Bailey B.A."/>
        </authorList>
    </citation>
    <scope>NUCLEOTIDE SEQUENCE [LARGE SCALE GENOMIC DNA]</scope>
    <source>
        <strain evidence="5 6">MCA 2997</strain>
    </source>
</reference>
<accession>V2WT22</accession>
<evidence type="ECO:0000256" key="1">
    <source>
        <dbReference type="ARBA" id="ARBA00022664"/>
    </source>
</evidence>
<dbReference type="Pfam" id="PF03732">
    <property type="entry name" value="Retrotrans_gag"/>
    <property type="match status" value="1"/>
</dbReference>
<dbReference type="Proteomes" id="UP000017559">
    <property type="component" value="Unassembled WGS sequence"/>
</dbReference>
<dbReference type="InterPro" id="IPR001878">
    <property type="entry name" value="Znf_CCHC"/>
</dbReference>
<dbReference type="InterPro" id="IPR005162">
    <property type="entry name" value="Retrotrans_gag_dom"/>
</dbReference>
<sequence>MLPELPFFGNTNQSENTTESLIGSSESTEGFTHSAEEQPPETETMLGEASSTPKREQKPKTQEEMIISVATAVIEEQKKKDKRTKVVSPEPFEGDRRETRKFLTKVEIYIRMHPSEYNTDEKKCLFLLSYLRGKDTHGDEELKWEDLKNAFKKHYLPVDIKADAQLRIEDMKMGERADNYVNEFRVLADESGYDDEALAHIFQKGLPFVLVDKILNQPQGRPKDLNGWYEAAIRFDEQYKYAKAVQKPRRFQMAANKKKKFEKKETTVNRLDTEWLLEEDCWEYMKDGRCFCCAKQGHLSRDCPMKNSDKAEKREEKKKTPRDTYVKIQAMFKEYSQQEQAELLDIMEKEGF</sequence>
<comment type="caution">
    <text evidence="5">The sequence shown here is derived from an EMBL/GenBank/DDBJ whole genome shotgun (WGS) entry which is preliminary data.</text>
</comment>
<dbReference type="AlphaFoldDB" id="V2WT22"/>
<dbReference type="OrthoDB" id="3253683at2759"/>
<proteinExistence type="predicted"/>
<name>V2WT22_MONRO</name>
<dbReference type="HOGENOM" id="CLU_000384_30_3_1"/>
<dbReference type="STRING" id="1381753.V2WT22"/>
<keyword evidence="1" id="KW-0507">mRNA processing</keyword>
<evidence type="ECO:0000313" key="5">
    <source>
        <dbReference type="EMBL" id="ESK83671.1"/>
    </source>
</evidence>
<keyword evidence="2" id="KW-0479">Metal-binding</keyword>
<feature type="region of interest" description="Disordered" evidence="3">
    <location>
        <begin position="1"/>
        <end position="65"/>
    </location>
</feature>
<dbReference type="GO" id="GO:0003676">
    <property type="term" value="F:nucleic acid binding"/>
    <property type="evidence" value="ECO:0007669"/>
    <property type="project" value="InterPro"/>
</dbReference>
<keyword evidence="6" id="KW-1185">Reference proteome</keyword>
<evidence type="ECO:0000256" key="2">
    <source>
        <dbReference type="PROSITE-ProRule" id="PRU00047"/>
    </source>
</evidence>
<dbReference type="GO" id="GO:0006397">
    <property type="term" value="P:mRNA processing"/>
    <property type="evidence" value="ECO:0007669"/>
    <property type="project" value="UniProtKB-KW"/>
</dbReference>